<comment type="caution">
    <text evidence="1">The sequence shown here is derived from an EMBL/GenBank/DDBJ whole genome shotgun (WGS) entry which is preliminary data.</text>
</comment>
<dbReference type="Proteomes" id="UP001358324">
    <property type="component" value="Unassembled WGS sequence"/>
</dbReference>
<gene>
    <name evidence="1" type="ORF">V3391_05080</name>
</gene>
<evidence type="ECO:0000313" key="2">
    <source>
        <dbReference type="Proteomes" id="UP001358324"/>
    </source>
</evidence>
<organism evidence="1 2">
    <name type="scientific">Luteimonas flava</name>
    <dbReference type="NCBI Taxonomy" id="3115822"/>
    <lineage>
        <taxon>Bacteria</taxon>
        <taxon>Pseudomonadati</taxon>
        <taxon>Pseudomonadota</taxon>
        <taxon>Gammaproteobacteria</taxon>
        <taxon>Lysobacterales</taxon>
        <taxon>Lysobacteraceae</taxon>
        <taxon>Luteimonas</taxon>
    </lineage>
</organism>
<dbReference type="EMBL" id="JAZHBM010000001">
    <property type="protein sequence ID" value="MEF3081584.1"/>
    <property type="molecule type" value="Genomic_DNA"/>
</dbReference>
<accession>A0ABU7WC88</accession>
<dbReference type="RefSeq" id="WP_332077315.1">
    <property type="nucleotide sequence ID" value="NZ_JAZHBM010000001.1"/>
</dbReference>
<keyword evidence="2" id="KW-1185">Reference proteome</keyword>
<reference evidence="1 2" key="1">
    <citation type="submission" date="2024-01" db="EMBL/GenBank/DDBJ databases">
        <title>Novel species of the genus Luteimonas isolated from rivers.</title>
        <authorList>
            <person name="Lu H."/>
        </authorList>
    </citation>
    <scope>NUCLEOTIDE SEQUENCE [LARGE SCALE GENOMIC DNA]</scope>
    <source>
        <strain evidence="1 2">SMYT11W</strain>
    </source>
</reference>
<dbReference type="PROSITE" id="PS51257">
    <property type="entry name" value="PROKAR_LIPOPROTEIN"/>
    <property type="match status" value="1"/>
</dbReference>
<sequence length="211" mass="23025">MESRIMGRLAETLKCVGIAALSLSACSVVLGREAARAGQTIIESKEAFVELLAALPESDPKTRVALLSRTADLEKRDLRHLTAHDPTAYFRSDAYPNSVGLVSVDYGVGPSWLDPERPISSIRFNFVERDADLATCVQFGLARAALGLPVDSVPRRVPTAALDVGYRQRDERKSVRANIGVATDGRVAPCLQAAWIRFHQTPRGEPIEDDQ</sequence>
<protein>
    <submittedName>
        <fullName evidence="1">Uncharacterized protein</fullName>
    </submittedName>
</protein>
<evidence type="ECO:0000313" key="1">
    <source>
        <dbReference type="EMBL" id="MEF3081584.1"/>
    </source>
</evidence>
<proteinExistence type="predicted"/>
<name>A0ABU7WC88_9GAMM</name>